<dbReference type="RefSeq" id="WP_024356176.1">
    <property type="nucleotide sequence ID" value="NZ_JAEHOH010000007.1"/>
</dbReference>
<feature type="compositionally biased region" description="Basic and acidic residues" evidence="3">
    <location>
        <begin position="117"/>
        <end position="126"/>
    </location>
</feature>
<name>A0A934Q846_9MICO</name>
<reference evidence="4" key="1">
    <citation type="submission" date="2020-12" db="EMBL/GenBank/DDBJ databases">
        <title>Leucobacter sp. CAS1, isolated from Chromium sludge.</title>
        <authorList>
            <person name="Xu Z."/>
        </authorList>
    </citation>
    <scope>NUCLEOTIDE SEQUENCE</scope>
    <source>
        <strain evidence="4">CSA1</strain>
    </source>
</reference>
<evidence type="ECO:0000313" key="4">
    <source>
        <dbReference type="EMBL" id="MBK0418587.1"/>
    </source>
</evidence>
<feature type="compositionally biased region" description="Polar residues" evidence="3">
    <location>
        <begin position="1"/>
        <end position="10"/>
    </location>
</feature>
<dbReference type="InterPro" id="IPR000424">
    <property type="entry name" value="Primosome_PriB/ssb"/>
</dbReference>
<evidence type="ECO:0000256" key="2">
    <source>
        <dbReference type="PROSITE-ProRule" id="PRU00252"/>
    </source>
</evidence>
<evidence type="ECO:0000256" key="3">
    <source>
        <dbReference type="SAM" id="MobiDB-lite"/>
    </source>
</evidence>
<dbReference type="InterPro" id="IPR012340">
    <property type="entry name" value="NA-bd_OB-fold"/>
</dbReference>
<dbReference type="Proteomes" id="UP000608530">
    <property type="component" value="Unassembled WGS sequence"/>
</dbReference>
<gene>
    <name evidence="4" type="ORF">JD276_06010</name>
</gene>
<dbReference type="EMBL" id="JAEHOH010000007">
    <property type="protein sequence ID" value="MBK0418587.1"/>
    <property type="molecule type" value="Genomic_DNA"/>
</dbReference>
<dbReference type="PROSITE" id="PS50935">
    <property type="entry name" value="SSB"/>
    <property type="match status" value="1"/>
</dbReference>
<keyword evidence="5" id="KW-1185">Reference proteome</keyword>
<evidence type="ECO:0000313" key="5">
    <source>
        <dbReference type="Proteomes" id="UP000608530"/>
    </source>
</evidence>
<feature type="region of interest" description="Disordered" evidence="3">
    <location>
        <begin position="1"/>
        <end position="26"/>
    </location>
</feature>
<feature type="compositionally biased region" description="Polar residues" evidence="3">
    <location>
        <begin position="127"/>
        <end position="141"/>
    </location>
</feature>
<feature type="region of interest" description="Disordered" evidence="3">
    <location>
        <begin position="116"/>
        <end position="147"/>
    </location>
</feature>
<keyword evidence="1 2" id="KW-0238">DNA-binding</keyword>
<dbReference type="GO" id="GO:0003697">
    <property type="term" value="F:single-stranded DNA binding"/>
    <property type="evidence" value="ECO:0007669"/>
    <property type="project" value="InterPro"/>
</dbReference>
<dbReference type="SUPFAM" id="SSF50249">
    <property type="entry name" value="Nucleic acid-binding proteins"/>
    <property type="match status" value="1"/>
</dbReference>
<accession>A0A934Q846</accession>
<evidence type="ECO:0000256" key="1">
    <source>
        <dbReference type="ARBA" id="ARBA00023125"/>
    </source>
</evidence>
<sequence>MSIPTKTSLSGFIATTPHPSSTKSGVPRMFARVGKPRYRREEDGTFTELEPSFHDLVAFGESAVRALSTLQKHDNFVAEGRVNRRTIERDGVPTEIEQFIVSKIGPDAARTTFTMDRSQRASRTVERTSTAARGTERSTSPVFARAM</sequence>
<comment type="caution">
    <text evidence="4">The sequence shown here is derived from an EMBL/GenBank/DDBJ whole genome shotgun (WGS) entry which is preliminary data.</text>
</comment>
<organism evidence="4 5">
    <name type="scientific">Leucobacter chromiisoli</name>
    <dbReference type="NCBI Taxonomy" id="2796471"/>
    <lineage>
        <taxon>Bacteria</taxon>
        <taxon>Bacillati</taxon>
        <taxon>Actinomycetota</taxon>
        <taxon>Actinomycetes</taxon>
        <taxon>Micrococcales</taxon>
        <taxon>Microbacteriaceae</taxon>
        <taxon>Leucobacter</taxon>
    </lineage>
</organism>
<dbReference type="Gene3D" id="2.40.50.140">
    <property type="entry name" value="Nucleic acid-binding proteins"/>
    <property type="match status" value="1"/>
</dbReference>
<protein>
    <submittedName>
        <fullName evidence="4">Single-stranded DNA-binding protein</fullName>
    </submittedName>
</protein>
<dbReference type="AlphaFoldDB" id="A0A934Q846"/>
<proteinExistence type="predicted"/>